<dbReference type="KEGG" id="pcw:110208124"/>
<dbReference type="GeneID" id="110208124"/>
<accession>A0A6P5KAM3</accession>
<protein>
    <submittedName>
        <fullName evidence="3">Protein enabled homolog</fullName>
    </submittedName>
</protein>
<gene>
    <name evidence="3" type="primary">LOC110208124</name>
</gene>
<proteinExistence type="predicted"/>
<feature type="compositionally biased region" description="Pro residues" evidence="1">
    <location>
        <begin position="36"/>
        <end position="56"/>
    </location>
</feature>
<feature type="compositionally biased region" description="Basic residues" evidence="1">
    <location>
        <begin position="19"/>
        <end position="28"/>
    </location>
</feature>
<feature type="region of interest" description="Disordered" evidence="1">
    <location>
        <begin position="1"/>
        <end position="104"/>
    </location>
</feature>
<organism evidence="2 3">
    <name type="scientific">Phascolarctos cinereus</name>
    <name type="common">Koala</name>
    <dbReference type="NCBI Taxonomy" id="38626"/>
    <lineage>
        <taxon>Eukaryota</taxon>
        <taxon>Metazoa</taxon>
        <taxon>Chordata</taxon>
        <taxon>Craniata</taxon>
        <taxon>Vertebrata</taxon>
        <taxon>Euteleostomi</taxon>
        <taxon>Mammalia</taxon>
        <taxon>Metatheria</taxon>
        <taxon>Diprotodontia</taxon>
        <taxon>Phascolarctidae</taxon>
        <taxon>Phascolarctos</taxon>
    </lineage>
</organism>
<keyword evidence="2" id="KW-1185">Reference proteome</keyword>
<sequence>MFGERHSRLRPCYSDPYSHRRRRRRRRCFSSCSLPGSPPPKLPLHPLLPLPPPAPPRCSSRRLQQRIAHPRPTAPRATRLGAPFRSARRRHPLPGAQRKEPGRGAVAVLGGGGLAARGSLRSPSSPKIVAALTPTPDHLVQWPLAPTSARNSVLRVPFTDPCTPTRLFPPPLSLLYPPHHPPPRIQPNFNLSKLPPPPGSA</sequence>
<feature type="region of interest" description="Disordered" evidence="1">
    <location>
        <begin position="177"/>
        <end position="201"/>
    </location>
</feature>
<dbReference type="InParanoid" id="A0A6P5KAM3"/>
<reference evidence="3" key="1">
    <citation type="submission" date="2025-08" db="UniProtKB">
        <authorList>
            <consortium name="RefSeq"/>
        </authorList>
    </citation>
    <scope>IDENTIFICATION</scope>
    <source>
        <tissue evidence="3">Spleen</tissue>
    </source>
</reference>
<dbReference type="Proteomes" id="UP000515140">
    <property type="component" value="Unplaced"/>
</dbReference>
<dbReference type="AlphaFoldDB" id="A0A6P5KAM3"/>
<dbReference type="RefSeq" id="XP_020841636.1">
    <property type="nucleotide sequence ID" value="XM_020985977.1"/>
</dbReference>
<name>A0A6P5KAM3_PHACI</name>
<evidence type="ECO:0000256" key="1">
    <source>
        <dbReference type="SAM" id="MobiDB-lite"/>
    </source>
</evidence>
<evidence type="ECO:0000313" key="2">
    <source>
        <dbReference type="Proteomes" id="UP000515140"/>
    </source>
</evidence>
<evidence type="ECO:0000313" key="3">
    <source>
        <dbReference type="RefSeq" id="XP_020841636.1"/>
    </source>
</evidence>